<evidence type="ECO:0000256" key="2">
    <source>
        <dbReference type="ARBA" id="ARBA00022908"/>
    </source>
</evidence>
<dbReference type="SUPFAM" id="SSF56349">
    <property type="entry name" value="DNA breaking-rejoining enzymes"/>
    <property type="match status" value="1"/>
</dbReference>
<organism evidence="8 9">
    <name type="scientific">Paraburkholderia franconis</name>
    <dbReference type="NCBI Taxonomy" id="2654983"/>
    <lineage>
        <taxon>Bacteria</taxon>
        <taxon>Pseudomonadati</taxon>
        <taxon>Pseudomonadota</taxon>
        <taxon>Betaproteobacteria</taxon>
        <taxon>Burkholderiales</taxon>
        <taxon>Burkholderiaceae</taxon>
        <taxon>Paraburkholderia</taxon>
    </lineage>
</organism>
<name>A0A7X1N8F4_9BURK</name>
<feature type="domain" description="Tyr recombinase" evidence="6">
    <location>
        <begin position="179"/>
        <end position="356"/>
    </location>
</feature>
<dbReference type="PANTHER" id="PTHR30629">
    <property type="entry name" value="PROPHAGE INTEGRASE"/>
    <property type="match status" value="1"/>
</dbReference>
<keyword evidence="3 5" id="KW-0238">DNA-binding</keyword>
<dbReference type="InterPro" id="IPR050808">
    <property type="entry name" value="Phage_Integrase"/>
</dbReference>
<dbReference type="CDD" id="cd00397">
    <property type="entry name" value="DNA_BRE_C"/>
    <property type="match status" value="1"/>
</dbReference>
<keyword evidence="4" id="KW-0233">DNA recombination</keyword>
<proteinExistence type="inferred from homology"/>
<evidence type="ECO:0000259" key="7">
    <source>
        <dbReference type="PROSITE" id="PS51900"/>
    </source>
</evidence>
<dbReference type="InterPro" id="IPR010998">
    <property type="entry name" value="Integrase_recombinase_N"/>
</dbReference>
<accession>A0A7X1N8F4</accession>
<dbReference type="InterPro" id="IPR044068">
    <property type="entry name" value="CB"/>
</dbReference>
<evidence type="ECO:0000313" key="8">
    <source>
        <dbReference type="EMBL" id="MPW16921.1"/>
    </source>
</evidence>
<dbReference type="PROSITE" id="PS51900">
    <property type="entry name" value="CB"/>
    <property type="match status" value="1"/>
</dbReference>
<evidence type="ECO:0000313" key="9">
    <source>
        <dbReference type="Proteomes" id="UP000484381"/>
    </source>
</evidence>
<reference evidence="8 9" key="1">
    <citation type="submission" date="2019-10" db="EMBL/GenBank/DDBJ databases">
        <title>Paraburkholderia sp. isolated from nodules of Mimosa pudica from Brazilian Atlantic Forest soils.</title>
        <authorList>
            <person name="Paulitsch F."/>
            <person name="Hungria M."/>
            <person name="Dall'Agnol R."/>
        </authorList>
    </citation>
    <scope>NUCLEOTIDE SEQUENCE [LARGE SCALE GENOMIC DNA]</scope>
    <source>
        <strain evidence="8 9">CNPSo 3157</strain>
    </source>
</reference>
<comment type="similarity">
    <text evidence="1">Belongs to the 'phage' integrase family.</text>
</comment>
<dbReference type="InterPro" id="IPR011010">
    <property type="entry name" value="DNA_brk_join_enz"/>
</dbReference>
<evidence type="ECO:0000256" key="1">
    <source>
        <dbReference type="ARBA" id="ARBA00008857"/>
    </source>
</evidence>
<dbReference type="Pfam" id="PF00589">
    <property type="entry name" value="Phage_integrase"/>
    <property type="match status" value="1"/>
</dbReference>
<evidence type="ECO:0000259" key="6">
    <source>
        <dbReference type="PROSITE" id="PS51898"/>
    </source>
</evidence>
<dbReference type="AlphaFoldDB" id="A0A7X1N8F4"/>
<feature type="domain" description="Core-binding (CB)" evidence="7">
    <location>
        <begin position="80"/>
        <end position="160"/>
    </location>
</feature>
<dbReference type="GO" id="GO:0015074">
    <property type="term" value="P:DNA integration"/>
    <property type="evidence" value="ECO:0007669"/>
    <property type="project" value="UniProtKB-KW"/>
</dbReference>
<dbReference type="PROSITE" id="PS51898">
    <property type="entry name" value="TYR_RECOMBINASE"/>
    <property type="match status" value="1"/>
</dbReference>
<dbReference type="Gene3D" id="1.10.443.10">
    <property type="entry name" value="Intergrase catalytic core"/>
    <property type="match status" value="1"/>
</dbReference>
<evidence type="ECO:0000256" key="4">
    <source>
        <dbReference type="ARBA" id="ARBA00023172"/>
    </source>
</evidence>
<evidence type="ECO:0000256" key="5">
    <source>
        <dbReference type="PROSITE-ProRule" id="PRU01248"/>
    </source>
</evidence>
<keyword evidence="9" id="KW-1185">Reference proteome</keyword>
<comment type="caution">
    <text evidence="8">The sequence shown here is derived from an EMBL/GenBank/DDBJ whole genome shotgun (WGS) entry which is preliminary data.</text>
</comment>
<evidence type="ECO:0000256" key="3">
    <source>
        <dbReference type="ARBA" id="ARBA00023125"/>
    </source>
</evidence>
<dbReference type="InterPro" id="IPR002104">
    <property type="entry name" value="Integrase_catalytic"/>
</dbReference>
<dbReference type="Gene3D" id="1.10.150.130">
    <property type="match status" value="1"/>
</dbReference>
<sequence>MALRRRQQARCANCSRILTEGPRLGYQLFRVGSVWHYRFQISGVRVQRSTREKVKHKADAVAARAYSRTRLWARGDEPVPTLRELVVQWVAIHAPTASPAHIKNVETFGRLHLYDLGDALLDEITTEQVELARIQHLETHAPASANHWLKMLKTVCNWAVRRKVMPAIPWSVKLLKVQKRPRTMLPVRLMAAWLSNIDAGNRGEVGVSIAVRMMIGIGLRESETLTARWEWIDWDRGVYTPGRTKGREAAPVPLPNWLVEYLSPLRRSAGPIVEAKHRRPFGPGFARRAIEAANSACEIDGLTPHRLRGTFATLLSEEGVPVQTIQRVLRHKDVRTTMHYLEENLDTAARAQQRIASLAGLDSQASTK</sequence>
<dbReference type="GO" id="GO:0003677">
    <property type="term" value="F:DNA binding"/>
    <property type="evidence" value="ECO:0007669"/>
    <property type="project" value="UniProtKB-UniRule"/>
</dbReference>
<dbReference type="Proteomes" id="UP000484381">
    <property type="component" value="Unassembled WGS sequence"/>
</dbReference>
<dbReference type="EMBL" id="WHNP01000006">
    <property type="protein sequence ID" value="MPW16921.1"/>
    <property type="molecule type" value="Genomic_DNA"/>
</dbReference>
<dbReference type="PANTHER" id="PTHR30629:SF2">
    <property type="entry name" value="PROPHAGE INTEGRASE INTS-RELATED"/>
    <property type="match status" value="1"/>
</dbReference>
<gene>
    <name evidence="8" type="ORF">GCT13_08250</name>
</gene>
<protein>
    <submittedName>
        <fullName evidence="8">Tyrosine-type recombinase/integrase</fullName>
    </submittedName>
</protein>
<keyword evidence="2" id="KW-0229">DNA integration</keyword>
<dbReference type="InterPro" id="IPR013762">
    <property type="entry name" value="Integrase-like_cat_sf"/>
</dbReference>
<dbReference type="GO" id="GO:0006310">
    <property type="term" value="P:DNA recombination"/>
    <property type="evidence" value="ECO:0007669"/>
    <property type="project" value="UniProtKB-KW"/>
</dbReference>